<dbReference type="Proteomes" id="UP000006906">
    <property type="component" value="Chromosome 8"/>
</dbReference>
<dbReference type="PaxDb" id="3055-EDP01991"/>
<evidence type="ECO:0000313" key="1">
    <source>
        <dbReference type="EMBL" id="PNW79513.1"/>
    </source>
</evidence>
<dbReference type="RefSeq" id="XP_042921710.1">
    <property type="nucleotide sequence ID" value="XM_043064709.1"/>
</dbReference>
<dbReference type="GeneID" id="66054259"/>
<reference evidence="1 2" key="1">
    <citation type="journal article" date="2007" name="Science">
        <title>The Chlamydomonas genome reveals the evolution of key animal and plant functions.</title>
        <authorList>
            <person name="Merchant S.S."/>
            <person name="Prochnik S.E."/>
            <person name="Vallon O."/>
            <person name="Harris E.H."/>
            <person name="Karpowicz S.J."/>
            <person name="Witman G.B."/>
            <person name="Terry A."/>
            <person name="Salamov A."/>
            <person name="Fritz-Laylin L.K."/>
            <person name="Marechal-Drouard L."/>
            <person name="Marshall W.F."/>
            <person name="Qu L.H."/>
            <person name="Nelson D.R."/>
            <person name="Sanderfoot A.A."/>
            <person name="Spalding M.H."/>
            <person name="Kapitonov V.V."/>
            <person name="Ren Q."/>
            <person name="Ferris P."/>
            <person name="Lindquist E."/>
            <person name="Shapiro H."/>
            <person name="Lucas S.M."/>
            <person name="Grimwood J."/>
            <person name="Schmutz J."/>
            <person name="Cardol P."/>
            <person name="Cerutti H."/>
            <person name="Chanfreau G."/>
            <person name="Chen C.L."/>
            <person name="Cognat V."/>
            <person name="Croft M.T."/>
            <person name="Dent R."/>
            <person name="Dutcher S."/>
            <person name="Fernandez E."/>
            <person name="Fukuzawa H."/>
            <person name="Gonzalez-Ballester D."/>
            <person name="Gonzalez-Halphen D."/>
            <person name="Hallmann A."/>
            <person name="Hanikenne M."/>
            <person name="Hippler M."/>
            <person name="Inwood W."/>
            <person name="Jabbari K."/>
            <person name="Kalanon M."/>
            <person name="Kuras R."/>
            <person name="Lefebvre P.A."/>
            <person name="Lemaire S.D."/>
            <person name="Lobanov A.V."/>
            <person name="Lohr M."/>
            <person name="Manuell A."/>
            <person name="Meier I."/>
            <person name="Mets L."/>
            <person name="Mittag M."/>
            <person name="Mittelmeier T."/>
            <person name="Moroney J.V."/>
            <person name="Moseley J."/>
            <person name="Napoli C."/>
            <person name="Nedelcu A.M."/>
            <person name="Niyogi K."/>
            <person name="Novoselov S.V."/>
            <person name="Paulsen I.T."/>
            <person name="Pazour G."/>
            <person name="Purton S."/>
            <person name="Ral J.P."/>
            <person name="Riano-Pachon D.M."/>
            <person name="Riekhof W."/>
            <person name="Rymarquis L."/>
            <person name="Schroda M."/>
            <person name="Stern D."/>
            <person name="Umen J."/>
            <person name="Willows R."/>
            <person name="Wilson N."/>
            <person name="Zimmer S.L."/>
            <person name="Allmer J."/>
            <person name="Balk J."/>
            <person name="Bisova K."/>
            <person name="Chen C.J."/>
            <person name="Elias M."/>
            <person name="Gendler K."/>
            <person name="Hauser C."/>
            <person name="Lamb M.R."/>
            <person name="Ledford H."/>
            <person name="Long J.C."/>
            <person name="Minagawa J."/>
            <person name="Page M.D."/>
            <person name="Pan J."/>
            <person name="Pootakham W."/>
            <person name="Roje S."/>
            <person name="Rose A."/>
            <person name="Stahlberg E."/>
            <person name="Terauchi A.M."/>
            <person name="Yang P."/>
            <person name="Ball S."/>
            <person name="Bowler C."/>
            <person name="Dieckmann C.L."/>
            <person name="Gladyshev V.N."/>
            <person name="Green P."/>
            <person name="Jorgensen R."/>
            <person name="Mayfield S."/>
            <person name="Mueller-Roeber B."/>
            <person name="Rajamani S."/>
            <person name="Sayre R.T."/>
            <person name="Brokstein P."/>
            <person name="Dubchak I."/>
            <person name="Goodstein D."/>
            <person name="Hornick L."/>
            <person name="Huang Y.W."/>
            <person name="Jhaveri J."/>
            <person name="Luo Y."/>
            <person name="Martinez D."/>
            <person name="Ngau W.C."/>
            <person name="Otillar B."/>
            <person name="Poliakov A."/>
            <person name="Porter A."/>
            <person name="Szajkowski L."/>
            <person name="Werner G."/>
            <person name="Zhou K."/>
            <person name="Grigoriev I.V."/>
            <person name="Rokhsar D.S."/>
            <person name="Grossman A.R."/>
        </authorList>
    </citation>
    <scope>NUCLEOTIDE SEQUENCE [LARGE SCALE GENOMIC DNA]</scope>
    <source>
        <strain evidence="2">CC-503</strain>
    </source>
</reference>
<dbReference type="EMBL" id="CM008969">
    <property type="protein sequence ID" value="PNW79513.1"/>
    <property type="molecule type" value="Genomic_DNA"/>
</dbReference>
<dbReference type="AlphaFoldDB" id="A0A2K3DG43"/>
<accession>A0A2K3DG43</accession>
<dbReference type="Gramene" id="PNW79513">
    <property type="protein sequence ID" value="PNW79513"/>
    <property type="gene ID" value="CHLRE_08g358459v5"/>
</dbReference>
<sequence length="55" mass="6205">MVLGLIKTSCRRYCSPLPLTADCRTTWPGRKSQDEDCRQVLDLANGCWAPRSSTF</sequence>
<name>A0A2K3DG43_CHLRE</name>
<protein>
    <submittedName>
        <fullName evidence="1">Uncharacterized protein</fullName>
    </submittedName>
</protein>
<dbReference type="InParanoid" id="A0A2K3DG43"/>
<organism evidence="1 2">
    <name type="scientific">Chlamydomonas reinhardtii</name>
    <name type="common">Chlamydomonas smithii</name>
    <dbReference type="NCBI Taxonomy" id="3055"/>
    <lineage>
        <taxon>Eukaryota</taxon>
        <taxon>Viridiplantae</taxon>
        <taxon>Chlorophyta</taxon>
        <taxon>core chlorophytes</taxon>
        <taxon>Chlorophyceae</taxon>
        <taxon>CS clade</taxon>
        <taxon>Chlamydomonadales</taxon>
        <taxon>Chlamydomonadaceae</taxon>
        <taxon>Chlamydomonas</taxon>
    </lineage>
</organism>
<dbReference type="KEGG" id="cre:CHLRE_08g358459v5"/>
<gene>
    <name evidence="1" type="ORF">CHLRE_08g358459v5</name>
</gene>
<evidence type="ECO:0000313" key="2">
    <source>
        <dbReference type="Proteomes" id="UP000006906"/>
    </source>
</evidence>
<proteinExistence type="predicted"/>
<keyword evidence="2" id="KW-1185">Reference proteome</keyword>